<protein>
    <submittedName>
        <fullName evidence="3">Uncharacterized protein</fullName>
    </submittedName>
</protein>
<feature type="chain" id="PRO_5026109927" evidence="2">
    <location>
        <begin position="17"/>
        <end position="132"/>
    </location>
</feature>
<comment type="caution">
    <text evidence="3">The sequence shown here is derived from an EMBL/GenBank/DDBJ whole genome shotgun (WGS) entry which is preliminary data.</text>
</comment>
<keyword evidence="4" id="KW-1185">Reference proteome</keyword>
<dbReference type="AlphaFoldDB" id="A0A6G0XN39"/>
<sequence length="132" mass="14218">MMQLTPLVLLLWTGVGMDPGRFAIPAELKFAARTSHVDATPVLLNVLLAFWTVFHAVVIAPTSKGFVVVKRFRFSDFCTLAQEMIALPADHALLHFALRAVSLAFRPSPLIAEGSTSGAGKVEGLSEENGIN</sequence>
<dbReference type="Proteomes" id="UP000481153">
    <property type="component" value="Unassembled WGS sequence"/>
</dbReference>
<evidence type="ECO:0000256" key="2">
    <source>
        <dbReference type="SAM" id="SignalP"/>
    </source>
</evidence>
<evidence type="ECO:0000313" key="4">
    <source>
        <dbReference type="Proteomes" id="UP000481153"/>
    </source>
</evidence>
<organism evidence="3 4">
    <name type="scientific">Aphanomyces euteiches</name>
    <dbReference type="NCBI Taxonomy" id="100861"/>
    <lineage>
        <taxon>Eukaryota</taxon>
        <taxon>Sar</taxon>
        <taxon>Stramenopiles</taxon>
        <taxon>Oomycota</taxon>
        <taxon>Saprolegniomycetes</taxon>
        <taxon>Saprolegniales</taxon>
        <taxon>Verrucalvaceae</taxon>
        <taxon>Aphanomyces</taxon>
    </lineage>
</organism>
<proteinExistence type="predicted"/>
<keyword evidence="1" id="KW-0812">Transmembrane</keyword>
<accession>A0A6G0XN39</accession>
<gene>
    <name evidence="3" type="ORF">Ae201684_002999</name>
</gene>
<keyword evidence="1" id="KW-0472">Membrane</keyword>
<keyword evidence="1" id="KW-1133">Transmembrane helix</keyword>
<dbReference type="EMBL" id="VJMJ01000034">
    <property type="protein sequence ID" value="KAF0741806.1"/>
    <property type="molecule type" value="Genomic_DNA"/>
</dbReference>
<reference evidence="3 4" key="1">
    <citation type="submission" date="2019-07" db="EMBL/GenBank/DDBJ databases">
        <title>Genomics analysis of Aphanomyces spp. identifies a new class of oomycete effector associated with host adaptation.</title>
        <authorList>
            <person name="Gaulin E."/>
        </authorList>
    </citation>
    <scope>NUCLEOTIDE SEQUENCE [LARGE SCALE GENOMIC DNA]</scope>
    <source>
        <strain evidence="3 4">ATCC 201684</strain>
    </source>
</reference>
<feature type="transmembrane region" description="Helical" evidence="1">
    <location>
        <begin position="42"/>
        <end position="63"/>
    </location>
</feature>
<evidence type="ECO:0000313" key="3">
    <source>
        <dbReference type="EMBL" id="KAF0741806.1"/>
    </source>
</evidence>
<name>A0A6G0XN39_9STRA</name>
<keyword evidence="2" id="KW-0732">Signal</keyword>
<feature type="signal peptide" evidence="2">
    <location>
        <begin position="1"/>
        <end position="16"/>
    </location>
</feature>
<evidence type="ECO:0000256" key="1">
    <source>
        <dbReference type="SAM" id="Phobius"/>
    </source>
</evidence>